<sequence>ISQNLQNASSSNNGALSSREVTSKLLPSNQDIYPYAHELPYYINDSDMQFNNNEEEVPLKKILFWNPRKGWDYTVGQDLFKRCHVSSCIGTINRSEYNYKELGAVVFLMHPRKPPMDEVPLQRWPGTRYIFLQQESPIYTQPLEKYDGFFNWTMTFRLDSDVPIRYGYTLKRSSYLQEVDNRAKNLKDKKLVAWMVSHCKTRSQRGKYVRDLRKYIPVDIYGRCGTLKCPKDNFDECRTMINEDYKFYLAFENSICKDYVTEKFFETLQYGPVPVVWGGADYKQLAPPKSFINVQDFDSPRALADFIHYLDRNDTAYNMYYIHRKPY</sequence>
<protein>
    <recommendedName>
        <fullName evidence="12">Fucosyltransferase</fullName>
        <ecNumber evidence="12">2.4.1.-</ecNumber>
    </recommendedName>
</protein>
<dbReference type="InterPro" id="IPR038577">
    <property type="entry name" value="GT10-like_C_sf"/>
</dbReference>
<evidence type="ECO:0000256" key="2">
    <source>
        <dbReference type="ARBA" id="ARBA00004922"/>
    </source>
</evidence>
<dbReference type="AlphaFoldDB" id="A0AAV2RDP8"/>
<feature type="non-terminal residue" evidence="15">
    <location>
        <position position="1"/>
    </location>
</feature>
<evidence type="ECO:0000259" key="14">
    <source>
        <dbReference type="Pfam" id="PF17039"/>
    </source>
</evidence>
<organism evidence="15 16">
    <name type="scientific">Meganyctiphanes norvegica</name>
    <name type="common">Northern krill</name>
    <name type="synonym">Thysanopoda norvegica</name>
    <dbReference type="NCBI Taxonomy" id="48144"/>
    <lineage>
        <taxon>Eukaryota</taxon>
        <taxon>Metazoa</taxon>
        <taxon>Ecdysozoa</taxon>
        <taxon>Arthropoda</taxon>
        <taxon>Crustacea</taxon>
        <taxon>Multicrustacea</taxon>
        <taxon>Malacostraca</taxon>
        <taxon>Eumalacostraca</taxon>
        <taxon>Eucarida</taxon>
        <taxon>Euphausiacea</taxon>
        <taxon>Euphausiidae</taxon>
        <taxon>Meganyctiphanes</taxon>
    </lineage>
</organism>
<reference evidence="15 16" key="1">
    <citation type="submission" date="2024-05" db="EMBL/GenBank/DDBJ databases">
        <authorList>
            <person name="Wallberg A."/>
        </authorList>
    </citation>
    <scope>NUCLEOTIDE SEQUENCE [LARGE SCALE GENOMIC DNA]</scope>
</reference>
<evidence type="ECO:0000256" key="8">
    <source>
        <dbReference type="ARBA" id="ARBA00022989"/>
    </source>
</evidence>
<dbReference type="GO" id="GO:0008417">
    <property type="term" value="F:fucosyltransferase activity"/>
    <property type="evidence" value="ECO:0007669"/>
    <property type="project" value="InterPro"/>
</dbReference>
<comment type="subcellular location">
    <subcellularLocation>
        <location evidence="1 12">Golgi apparatus</location>
        <location evidence="1 12">Golgi stack membrane</location>
        <topology evidence="1 12">Single-pass type II membrane protein</topology>
    </subcellularLocation>
</comment>
<evidence type="ECO:0000256" key="7">
    <source>
        <dbReference type="ARBA" id="ARBA00022968"/>
    </source>
</evidence>
<dbReference type="Proteomes" id="UP001497623">
    <property type="component" value="Unassembled WGS sequence"/>
</dbReference>
<name>A0AAV2RDP8_MEGNR</name>
<keyword evidence="11" id="KW-0325">Glycoprotein</keyword>
<dbReference type="InterPro" id="IPR031481">
    <property type="entry name" value="Glyco_tran_10_N"/>
</dbReference>
<evidence type="ECO:0000256" key="6">
    <source>
        <dbReference type="ARBA" id="ARBA00022692"/>
    </source>
</evidence>
<keyword evidence="4 12" id="KW-0328">Glycosyltransferase</keyword>
<proteinExistence type="inferred from homology"/>
<evidence type="ECO:0000313" key="16">
    <source>
        <dbReference type="Proteomes" id="UP001497623"/>
    </source>
</evidence>
<evidence type="ECO:0000256" key="3">
    <source>
        <dbReference type="ARBA" id="ARBA00008919"/>
    </source>
</evidence>
<evidence type="ECO:0000256" key="9">
    <source>
        <dbReference type="ARBA" id="ARBA00023034"/>
    </source>
</evidence>
<dbReference type="FunFam" id="3.40.50.11660:FF:000004">
    <property type="entry name" value="Glycoprotein 3-alpha-L-fucosyltransferase A"/>
    <property type="match status" value="1"/>
</dbReference>
<dbReference type="SUPFAM" id="SSF53756">
    <property type="entry name" value="UDP-Glycosyltransferase/glycogen phosphorylase"/>
    <property type="match status" value="1"/>
</dbReference>
<feature type="domain" description="Fucosyltransferase N-terminal" evidence="14">
    <location>
        <begin position="60"/>
        <end position="167"/>
    </location>
</feature>
<dbReference type="Pfam" id="PF17039">
    <property type="entry name" value="Glyco_tran_10_N"/>
    <property type="match status" value="1"/>
</dbReference>
<evidence type="ECO:0000256" key="1">
    <source>
        <dbReference type="ARBA" id="ARBA00004447"/>
    </source>
</evidence>
<keyword evidence="16" id="KW-1185">Reference proteome</keyword>
<gene>
    <name evidence="15" type="ORF">MNOR_LOCUS22189</name>
</gene>
<feature type="non-terminal residue" evidence="15">
    <location>
        <position position="327"/>
    </location>
</feature>
<dbReference type="InterPro" id="IPR001503">
    <property type="entry name" value="Glyco_trans_10"/>
</dbReference>
<dbReference type="EC" id="2.4.1.-" evidence="12"/>
<evidence type="ECO:0000256" key="10">
    <source>
        <dbReference type="ARBA" id="ARBA00023136"/>
    </source>
</evidence>
<dbReference type="InterPro" id="IPR055270">
    <property type="entry name" value="Glyco_tran_10_C"/>
</dbReference>
<dbReference type="Pfam" id="PF00852">
    <property type="entry name" value="Glyco_transf_10"/>
    <property type="match status" value="1"/>
</dbReference>
<keyword evidence="5 12" id="KW-0808">Transferase</keyword>
<evidence type="ECO:0000313" key="15">
    <source>
        <dbReference type="EMBL" id="CAL4120904.1"/>
    </source>
</evidence>
<keyword evidence="8" id="KW-1133">Transmembrane helix</keyword>
<dbReference type="Gene3D" id="3.40.50.11660">
    <property type="entry name" value="Glycosyl transferase family 10, C-terminal domain"/>
    <property type="match status" value="1"/>
</dbReference>
<evidence type="ECO:0000256" key="5">
    <source>
        <dbReference type="ARBA" id="ARBA00022679"/>
    </source>
</evidence>
<feature type="domain" description="Fucosyltransferase C-terminal" evidence="13">
    <location>
        <begin position="188"/>
        <end position="326"/>
    </location>
</feature>
<keyword evidence="6 12" id="KW-0812">Transmembrane</keyword>
<keyword evidence="9 12" id="KW-0333">Golgi apparatus</keyword>
<keyword evidence="7" id="KW-0735">Signal-anchor</keyword>
<comment type="similarity">
    <text evidence="3 12">Belongs to the glycosyltransferase 10 family.</text>
</comment>
<keyword evidence="10" id="KW-0472">Membrane</keyword>
<comment type="pathway">
    <text evidence="2">Protein modification; protein glycosylation.</text>
</comment>
<evidence type="ECO:0000256" key="11">
    <source>
        <dbReference type="ARBA" id="ARBA00023180"/>
    </source>
</evidence>
<dbReference type="GO" id="GO:0032580">
    <property type="term" value="C:Golgi cisterna membrane"/>
    <property type="evidence" value="ECO:0007669"/>
    <property type="project" value="UniProtKB-SubCell"/>
</dbReference>
<accession>A0AAV2RDP8</accession>
<evidence type="ECO:0000256" key="12">
    <source>
        <dbReference type="RuleBase" id="RU003832"/>
    </source>
</evidence>
<evidence type="ECO:0000256" key="4">
    <source>
        <dbReference type="ARBA" id="ARBA00022676"/>
    </source>
</evidence>
<dbReference type="EMBL" id="CAXKWB010018466">
    <property type="protein sequence ID" value="CAL4120904.1"/>
    <property type="molecule type" value="Genomic_DNA"/>
</dbReference>
<dbReference type="PANTHER" id="PTHR48438">
    <property type="entry name" value="ALPHA-(1,3)-FUCOSYLTRANSFERASE C-RELATED"/>
    <property type="match status" value="1"/>
</dbReference>
<evidence type="ECO:0000259" key="13">
    <source>
        <dbReference type="Pfam" id="PF00852"/>
    </source>
</evidence>
<dbReference type="PANTHER" id="PTHR48438:SF1">
    <property type="entry name" value="ALPHA-(1,3)-FUCOSYLTRANSFERASE C-RELATED"/>
    <property type="match status" value="1"/>
</dbReference>
<comment type="caution">
    <text evidence="15">The sequence shown here is derived from an EMBL/GenBank/DDBJ whole genome shotgun (WGS) entry which is preliminary data.</text>
</comment>